<dbReference type="AlphaFoldDB" id="A0A219B571"/>
<comment type="caution">
    <text evidence="2">The sequence shown here is derived from an EMBL/GenBank/DDBJ whole genome shotgun (WGS) entry which is preliminary data.</text>
</comment>
<organism evidence="2 3">
    <name type="scientific">Pacificimonas flava</name>
    <dbReference type="NCBI Taxonomy" id="1234595"/>
    <lineage>
        <taxon>Bacteria</taxon>
        <taxon>Pseudomonadati</taxon>
        <taxon>Pseudomonadota</taxon>
        <taxon>Alphaproteobacteria</taxon>
        <taxon>Sphingomonadales</taxon>
        <taxon>Sphingosinicellaceae</taxon>
        <taxon>Pacificimonas</taxon>
    </lineage>
</organism>
<feature type="compositionally biased region" description="Basic and acidic residues" evidence="1">
    <location>
        <begin position="138"/>
        <end position="148"/>
    </location>
</feature>
<dbReference type="Proteomes" id="UP000198462">
    <property type="component" value="Unassembled WGS sequence"/>
</dbReference>
<evidence type="ECO:0000313" key="3">
    <source>
        <dbReference type="Proteomes" id="UP000198462"/>
    </source>
</evidence>
<dbReference type="RefSeq" id="WP_088711728.1">
    <property type="nucleotide sequence ID" value="NZ_NFZT01000001.1"/>
</dbReference>
<dbReference type="OrthoDB" id="7597361at2"/>
<feature type="region of interest" description="Disordered" evidence="1">
    <location>
        <begin position="124"/>
        <end position="148"/>
    </location>
</feature>
<gene>
    <name evidence="2" type="ORF">B5C34_05355</name>
</gene>
<name>A0A219B571_9SPHN</name>
<dbReference type="EMBL" id="NFZT01000001">
    <property type="protein sequence ID" value="OWV32939.1"/>
    <property type="molecule type" value="Genomic_DNA"/>
</dbReference>
<sequence>MSAGPPPLRSLVCGAGGVPLADRQAAVPVLARAIAARARRRGFAPVKLKRSHNRGSCSCYLHLTLFAQLWIIRVSDHERPHSANPGDLHFELVARDGRSGFDHAVSWLDEIAISAHLWWDARPRQAQPRPPRPPRPRRIADEEAHNVL</sequence>
<accession>A0A219B571</accession>
<evidence type="ECO:0000313" key="2">
    <source>
        <dbReference type="EMBL" id="OWV32939.1"/>
    </source>
</evidence>
<reference evidence="3" key="1">
    <citation type="submission" date="2017-05" db="EMBL/GenBank/DDBJ databases">
        <authorList>
            <person name="Lin X."/>
        </authorList>
    </citation>
    <scope>NUCLEOTIDE SEQUENCE [LARGE SCALE GENOMIC DNA]</scope>
    <source>
        <strain evidence="3">JLT2012</strain>
    </source>
</reference>
<protein>
    <submittedName>
        <fullName evidence="2">Uncharacterized protein</fullName>
    </submittedName>
</protein>
<evidence type="ECO:0000256" key="1">
    <source>
        <dbReference type="SAM" id="MobiDB-lite"/>
    </source>
</evidence>
<proteinExistence type="predicted"/>
<keyword evidence="3" id="KW-1185">Reference proteome</keyword>